<reference evidence="3" key="1">
    <citation type="submission" date="2024-02" db="UniProtKB">
        <authorList>
            <consortium name="WormBaseParasite"/>
        </authorList>
    </citation>
    <scope>IDENTIFICATION</scope>
</reference>
<evidence type="ECO:0000313" key="2">
    <source>
        <dbReference type="Proteomes" id="UP000035681"/>
    </source>
</evidence>
<evidence type="ECO:0000256" key="1">
    <source>
        <dbReference type="SAM" id="SignalP"/>
    </source>
</evidence>
<dbReference type="Gene3D" id="2.60.120.200">
    <property type="match status" value="1"/>
</dbReference>
<keyword evidence="2" id="KW-1185">Reference proteome</keyword>
<accession>A0AAF5DQM1</accession>
<feature type="signal peptide" evidence="1">
    <location>
        <begin position="1"/>
        <end position="18"/>
    </location>
</feature>
<evidence type="ECO:0000313" key="3">
    <source>
        <dbReference type="WBParaSite" id="TCONS_00015346.p1"/>
    </source>
</evidence>
<dbReference type="SUPFAM" id="SSF49899">
    <property type="entry name" value="Concanavalin A-like lectins/glucanases"/>
    <property type="match status" value="1"/>
</dbReference>
<dbReference type="WBParaSite" id="TCONS_00015346.p1">
    <property type="protein sequence ID" value="TCONS_00015346.p1"/>
    <property type="gene ID" value="XLOC_009565"/>
</dbReference>
<name>A0AAF5DQM1_STRER</name>
<organism evidence="2 3">
    <name type="scientific">Strongyloides stercoralis</name>
    <name type="common">Threadworm</name>
    <dbReference type="NCBI Taxonomy" id="6248"/>
    <lineage>
        <taxon>Eukaryota</taxon>
        <taxon>Metazoa</taxon>
        <taxon>Ecdysozoa</taxon>
        <taxon>Nematoda</taxon>
        <taxon>Chromadorea</taxon>
        <taxon>Rhabditida</taxon>
        <taxon>Tylenchina</taxon>
        <taxon>Panagrolaimomorpha</taxon>
        <taxon>Strongyloidoidea</taxon>
        <taxon>Strongyloididae</taxon>
        <taxon>Strongyloides</taxon>
    </lineage>
</organism>
<proteinExistence type="predicted"/>
<feature type="chain" id="PRO_5042072031" evidence="1">
    <location>
        <begin position="19"/>
        <end position="1017"/>
    </location>
</feature>
<sequence>MKFFLKIFFISYLKIIFGCLPPAGLYNPTYSYSYGGIPQSYYGSSSIYYPHHRTAYRSQQAQADTVLADDSGNLNCPSFSKNCKWSNTNEDELEWNILAASEEGLRYLSQLTSFNNAPDPDAAAVITTTGSRNVWEAGYLLSDPIPCMRIPITVTITAWRTSTNTMNDEPQLQVCARNVGSTYAPTNCQPVTFKNGITTTVEIQPPEEGTKGVQLVIIGNNFIAPQGSALFIQDIQVDNANQECDGENEILSNTLDDDKSPLTKGSNTFNVKSSKFYKKSDDQKKSSSSNNILDDICTTLSCNPAQSSTCKWYAQGTESWEKGQSSRRSNPLTGVQLSPIEGEKFLVASFRSRKPESYVMSSDTVTIPRDLGKTLYYCFYEFINTFGSKVSLCKDSEGNNCFYESENPKPSDLLDRNRQWSYNCVPLPIGQYEVYLIGSNSGENLGDIGFAASKLFFKNIILLLVIIMPNIILCCFNQHRIIYHPVAQCCQIPSTSQMYYQEPTYDNDYKYNKHKFGGVKTISKTKDYLESENFITNDSDLSCPNMTNCKWSNDPNDSLDWIVIDNENAYVKNVLPSKFLKNSDEYLLVSTYERPPYESAHLISDPINCQNTYGYLSFKCFISQPKDIGSPPTLEVCTKIIKQKNLTNCQRVWTNLNYYVHTKIPEMDFPFSIVIRASNFNNPVEGGLIVIHDIKYELGKEGIINSCELINTIDIDNNDLSPINNIPLVNASYETLKQEDNRSSNEFVREIYSNSRIYPIPKNNKDTINSNEIEPIEYYDEHFQSTTIKENLINFNENDYKNINLPLPIAMNSNKDNLNIQNIMYDESMMSCEVIKCPPERLAKETNCLYNNFIILPNGEESLSSGWEVVLIDDIPSSQLLEKNYNTKKNFIENLFLAANFYGNDSPAYIFESPNINLDNSKDLYLSFQRHISINGVELVICGNKNGSNCFWSSESDEIKDEWIIEHVPLIHGLSNIAFIAKLNHNVSPQTVGQVGLFDIKLYIKKNDSLVLYYFNL</sequence>
<protein>
    <submittedName>
        <fullName evidence="3">MAM domain-containing protein</fullName>
    </submittedName>
</protein>
<keyword evidence="1" id="KW-0732">Signal</keyword>
<dbReference type="Proteomes" id="UP000035681">
    <property type="component" value="Unplaced"/>
</dbReference>
<dbReference type="AlphaFoldDB" id="A0AAF5DQM1"/>
<dbReference type="InterPro" id="IPR013320">
    <property type="entry name" value="ConA-like_dom_sf"/>
</dbReference>